<name>A0A9P4U0K3_9PEZI</name>
<feature type="region of interest" description="Disordered" evidence="1">
    <location>
        <begin position="1"/>
        <end position="165"/>
    </location>
</feature>
<evidence type="ECO:0000256" key="1">
    <source>
        <dbReference type="SAM" id="MobiDB-lite"/>
    </source>
</evidence>
<keyword evidence="2" id="KW-0812">Transmembrane</keyword>
<keyword evidence="2" id="KW-1133">Transmembrane helix</keyword>
<feature type="compositionally biased region" description="Polar residues" evidence="1">
    <location>
        <begin position="38"/>
        <end position="51"/>
    </location>
</feature>
<evidence type="ECO:0000313" key="3">
    <source>
        <dbReference type="EMBL" id="KAF2432023.1"/>
    </source>
</evidence>
<dbReference type="EMBL" id="MU007028">
    <property type="protein sequence ID" value="KAF2432023.1"/>
    <property type="molecule type" value="Genomic_DNA"/>
</dbReference>
<evidence type="ECO:0000256" key="2">
    <source>
        <dbReference type="SAM" id="Phobius"/>
    </source>
</evidence>
<keyword evidence="4" id="KW-1185">Reference proteome</keyword>
<proteinExistence type="predicted"/>
<dbReference type="OrthoDB" id="3539644at2759"/>
<keyword evidence="2" id="KW-0472">Membrane</keyword>
<protein>
    <submittedName>
        <fullName evidence="3">Uncharacterized protein</fullName>
    </submittedName>
</protein>
<feature type="compositionally biased region" description="Polar residues" evidence="1">
    <location>
        <begin position="69"/>
        <end position="94"/>
    </location>
</feature>
<gene>
    <name evidence="3" type="ORF">EJ08DRAFT_659376</name>
</gene>
<evidence type="ECO:0000313" key="4">
    <source>
        <dbReference type="Proteomes" id="UP000800235"/>
    </source>
</evidence>
<feature type="compositionally biased region" description="Low complexity" evidence="1">
    <location>
        <begin position="58"/>
        <end position="68"/>
    </location>
</feature>
<comment type="caution">
    <text evidence="3">The sequence shown here is derived from an EMBL/GenBank/DDBJ whole genome shotgun (WGS) entry which is preliminary data.</text>
</comment>
<feature type="transmembrane region" description="Helical" evidence="2">
    <location>
        <begin position="175"/>
        <end position="196"/>
    </location>
</feature>
<accession>A0A9P4U0K3</accession>
<feature type="compositionally biased region" description="Polar residues" evidence="1">
    <location>
        <begin position="106"/>
        <end position="125"/>
    </location>
</feature>
<feature type="compositionally biased region" description="Polar residues" evidence="1">
    <location>
        <begin position="14"/>
        <end position="24"/>
    </location>
</feature>
<dbReference type="AlphaFoldDB" id="A0A9P4U0K3"/>
<dbReference type="Proteomes" id="UP000800235">
    <property type="component" value="Unassembled WGS sequence"/>
</dbReference>
<organism evidence="3 4">
    <name type="scientific">Tothia fuscella</name>
    <dbReference type="NCBI Taxonomy" id="1048955"/>
    <lineage>
        <taxon>Eukaryota</taxon>
        <taxon>Fungi</taxon>
        <taxon>Dikarya</taxon>
        <taxon>Ascomycota</taxon>
        <taxon>Pezizomycotina</taxon>
        <taxon>Dothideomycetes</taxon>
        <taxon>Pleosporomycetidae</taxon>
        <taxon>Venturiales</taxon>
        <taxon>Cylindrosympodiaceae</taxon>
        <taxon>Tothia</taxon>
    </lineage>
</organism>
<reference evidence="3" key="1">
    <citation type="journal article" date="2020" name="Stud. Mycol.">
        <title>101 Dothideomycetes genomes: a test case for predicting lifestyles and emergence of pathogens.</title>
        <authorList>
            <person name="Haridas S."/>
            <person name="Albert R."/>
            <person name="Binder M."/>
            <person name="Bloem J."/>
            <person name="Labutti K."/>
            <person name="Salamov A."/>
            <person name="Andreopoulos B."/>
            <person name="Baker S."/>
            <person name="Barry K."/>
            <person name="Bills G."/>
            <person name="Bluhm B."/>
            <person name="Cannon C."/>
            <person name="Castanera R."/>
            <person name="Culley D."/>
            <person name="Daum C."/>
            <person name="Ezra D."/>
            <person name="Gonzalez J."/>
            <person name="Henrissat B."/>
            <person name="Kuo A."/>
            <person name="Liang C."/>
            <person name="Lipzen A."/>
            <person name="Lutzoni F."/>
            <person name="Magnuson J."/>
            <person name="Mondo S."/>
            <person name="Nolan M."/>
            <person name="Ohm R."/>
            <person name="Pangilinan J."/>
            <person name="Park H.-J."/>
            <person name="Ramirez L."/>
            <person name="Alfaro M."/>
            <person name="Sun H."/>
            <person name="Tritt A."/>
            <person name="Yoshinaga Y."/>
            <person name="Zwiers L.-H."/>
            <person name="Turgeon B."/>
            <person name="Goodwin S."/>
            <person name="Spatafora J."/>
            <person name="Crous P."/>
            <person name="Grigoriev I."/>
        </authorList>
    </citation>
    <scope>NUCLEOTIDE SEQUENCE</scope>
    <source>
        <strain evidence="3">CBS 130266</strain>
    </source>
</reference>
<sequence>MMRSINTFDDDESSLYTPSISDRLSPTDGYFNDRQHPQETYVNTMQEPNTSKNDEVESLLNSCLSESSTFSQGRPTPSSSSVGSNERTPLLRSNSPPPAYRPRSVNEPSSSGNVEGRLNDTNADGRSSLFFSGAGTPQRMGDLNVESGDDESLYEEDHRRPRKGPYRKCIDKKRAIKALVLLIGVGILAWVGLLYFSRQGTKKYEIQHLESFKFTDLLTDDSNFWTTTSTIHVLSGPQDQKPDLAIKFSSTSPLLNLEEDVTSSFSGKSLSLQQSQFGIRSWSLPKVPCLAADIALYFRPGLTLTNFEISSASLTVFMSSALSVDNTTEISLKSGGLTAQPFIKSRKTYIDSKSNSISGTCPLYDLLSIRSQSGSISINVEPQKVDKEHPEPAVLIVQSKSGSVNINFPSIGGEIPVRDYQTTIVTTGGSIQGRYIHGTRTLIETQSARIDVSIVPLAANSSASTLSTKSQSGSQSIRLLSPHLDPGTSMNRLSSTHTALSGKLELSYPDEWEGRVAGQTKSGSLSVHGSGLSIIEQGSRGGGKYIVAKKGEGDSVIRLKTLSGSADVGVGF</sequence>